<dbReference type="Proteomes" id="UP000824180">
    <property type="component" value="Unassembled WGS sequence"/>
</dbReference>
<protein>
    <submittedName>
        <fullName evidence="2">YibE/F family protein</fullName>
    </submittedName>
</protein>
<feature type="transmembrane region" description="Helical" evidence="1">
    <location>
        <begin position="150"/>
        <end position="170"/>
    </location>
</feature>
<keyword evidence="1" id="KW-1133">Transmembrane helix</keyword>
<dbReference type="PANTHER" id="PTHR41771">
    <property type="entry name" value="MEMBRANE PROTEIN-RELATED"/>
    <property type="match status" value="1"/>
</dbReference>
<organism evidence="2 3">
    <name type="scientific">Candidatus Limosilactobacillus merdavium</name>
    <dbReference type="NCBI Taxonomy" id="2838651"/>
    <lineage>
        <taxon>Bacteria</taxon>
        <taxon>Bacillati</taxon>
        <taxon>Bacillota</taxon>
        <taxon>Bacilli</taxon>
        <taxon>Lactobacillales</taxon>
        <taxon>Lactobacillaceae</taxon>
        <taxon>Limosilactobacillus</taxon>
    </lineage>
</organism>
<dbReference type="Pfam" id="PF07907">
    <property type="entry name" value="YibE_F"/>
    <property type="match status" value="1"/>
</dbReference>
<feature type="transmembrane region" description="Helical" evidence="1">
    <location>
        <begin position="342"/>
        <end position="365"/>
    </location>
</feature>
<feature type="transmembrane region" description="Helical" evidence="1">
    <location>
        <begin position="177"/>
        <end position="199"/>
    </location>
</feature>
<evidence type="ECO:0000313" key="3">
    <source>
        <dbReference type="Proteomes" id="UP000824180"/>
    </source>
</evidence>
<comment type="caution">
    <text evidence="2">The sequence shown here is derived from an EMBL/GenBank/DDBJ whole genome shotgun (WGS) entry which is preliminary data.</text>
</comment>
<feature type="transmembrane region" description="Helical" evidence="1">
    <location>
        <begin position="302"/>
        <end position="322"/>
    </location>
</feature>
<dbReference type="EMBL" id="JAHLFK010000061">
    <property type="protein sequence ID" value="MBU3830402.1"/>
    <property type="molecule type" value="Genomic_DNA"/>
</dbReference>
<proteinExistence type="predicted"/>
<feature type="transmembrane region" description="Helical" evidence="1">
    <location>
        <begin position="127"/>
        <end position="144"/>
    </location>
</feature>
<gene>
    <name evidence="2" type="ORF">H9843_05870</name>
</gene>
<reference evidence="2" key="1">
    <citation type="journal article" date="2021" name="PeerJ">
        <title>Extensive microbial diversity within the chicken gut microbiome revealed by metagenomics and culture.</title>
        <authorList>
            <person name="Gilroy R."/>
            <person name="Ravi A."/>
            <person name="Getino M."/>
            <person name="Pursley I."/>
            <person name="Horton D.L."/>
            <person name="Alikhan N.F."/>
            <person name="Baker D."/>
            <person name="Gharbi K."/>
            <person name="Hall N."/>
            <person name="Watson M."/>
            <person name="Adriaenssens E.M."/>
            <person name="Foster-Nyarko E."/>
            <person name="Jarju S."/>
            <person name="Secka A."/>
            <person name="Antonio M."/>
            <person name="Oren A."/>
            <person name="Chaudhuri R.R."/>
            <person name="La Ragione R."/>
            <person name="Hildebrand F."/>
            <person name="Pallen M.J."/>
        </authorList>
    </citation>
    <scope>NUCLEOTIDE SEQUENCE</scope>
    <source>
        <strain evidence="2">876</strain>
    </source>
</reference>
<dbReference type="AlphaFoldDB" id="A0A9E2NVG1"/>
<accession>A0A9E2NVG1</accession>
<feature type="transmembrane region" description="Helical" evidence="1">
    <location>
        <begin position="205"/>
        <end position="228"/>
    </location>
</feature>
<evidence type="ECO:0000256" key="1">
    <source>
        <dbReference type="SAM" id="Phobius"/>
    </source>
</evidence>
<keyword evidence="1" id="KW-0472">Membrane</keyword>
<keyword evidence="1" id="KW-0812">Transmembrane</keyword>
<reference evidence="2" key="2">
    <citation type="submission" date="2021-04" db="EMBL/GenBank/DDBJ databases">
        <authorList>
            <person name="Gilroy R."/>
        </authorList>
    </citation>
    <scope>NUCLEOTIDE SEQUENCE</scope>
    <source>
        <strain evidence="2">876</strain>
    </source>
</reference>
<name>A0A9E2NVG1_9LACO</name>
<feature type="transmembrane region" description="Helical" evidence="1">
    <location>
        <begin position="12"/>
        <end position="29"/>
    </location>
</feature>
<dbReference type="InterPro" id="IPR012507">
    <property type="entry name" value="YibE_F"/>
</dbReference>
<evidence type="ECO:0000313" key="2">
    <source>
        <dbReference type="EMBL" id="MBU3830402.1"/>
    </source>
</evidence>
<dbReference type="PANTHER" id="PTHR41771:SF1">
    <property type="entry name" value="MEMBRANE PROTEIN"/>
    <property type="match status" value="1"/>
</dbReference>
<sequence>MVTIKWSRQKTYLLIGMIICGILAMVFVTHNQRLYQRPIAQVISVSNGKPQRIEDEFKNVDRQTNQKLTVRLMNGKERGQKVRVQNTFSDSQPMDQEYHVGDQLFLSQLKKSGGKLTANVAGQKRDTVVVFLAWLVIMVLLLTMGRAGTFALISVVINTILFLLAVNLDLHNQGNHVLLIFSILTFVFTVVSLILVLGFSKKMLATLGSTLVGTTVAILIGVLVLHLTNNRGVYYESMQYVTQVPRPLFIAEILLGSLGAVMDESSDIVATLFELKRIDPKVSRLQLFMSGRNVGKSIMGPLVNVLFLIFMADTFTNSLLYLKNGNSWGYTFSMNMSLGMVQSLISGIGIVLAVPVVSALGSLLLGRRSHE</sequence>